<protein>
    <submittedName>
        <fullName evidence="1">Uncharacterized protein</fullName>
    </submittedName>
</protein>
<dbReference type="AlphaFoldDB" id="W2TPN7"/>
<dbReference type="KEGG" id="nai:NECAME_07072"/>
<dbReference type="Proteomes" id="UP000053676">
    <property type="component" value="Unassembled WGS sequence"/>
</dbReference>
<evidence type="ECO:0000313" key="2">
    <source>
        <dbReference type="Proteomes" id="UP000053676"/>
    </source>
</evidence>
<dbReference type="EMBL" id="KI658036">
    <property type="protein sequence ID" value="ETN84045.1"/>
    <property type="molecule type" value="Genomic_DNA"/>
</dbReference>
<feature type="non-terminal residue" evidence="1">
    <location>
        <position position="156"/>
    </location>
</feature>
<organism evidence="1 2">
    <name type="scientific">Necator americanus</name>
    <name type="common">Human hookworm</name>
    <dbReference type="NCBI Taxonomy" id="51031"/>
    <lineage>
        <taxon>Eukaryota</taxon>
        <taxon>Metazoa</taxon>
        <taxon>Ecdysozoa</taxon>
        <taxon>Nematoda</taxon>
        <taxon>Chromadorea</taxon>
        <taxon>Rhabditida</taxon>
        <taxon>Rhabditina</taxon>
        <taxon>Rhabditomorpha</taxon>
        <taxon>Strongyloidea</taxon>
        <taxon>Ancylostomatidae</taxon>
        <taxon>Bunostominae</taxon>
        <taxon>Necator</taxon>
    </lineage>
</organism>
<gene>
    <name evidence="1" type="ORF">NECAME_07072</name>
</gene>
<evidence type="ECO:0000313" key="1">
    <source>
        <dbReference type="EMBL" id="ETN84045.1"/>
    </source>
</evidence>
<dbReference type="OrthoDB" id="6229420at2759"/>
<accession>W2TPN7</accession>
<proteinExistence type="predicted"/>
<keyword evidence="2" id="KW-1185">Reference proteome</keyword>
<name>W2TPN7_NECAM</name>
<sequence length="156" mass="17678">MTVVTFTILSAITALLFFVVGNTSDIVCGTLRDPLSRPDIIELGERYVEIIRSRKKSTDDLLSLLGNVPLVDLIRACQRNETLYDVFELDKLYHLKRLKVIEKSEYEQLEGLLQLTFADLPPFESFNNTISTVSFDRLQQLAAIEIPEISRAVVSD</sequence>
<reference evidence="2" key="1">
    <citation type="journal article" date="2014" name="Nat. Genet.">
        <title>Genome of the human hookworm Necator americanus.</title>
        <authorList>
            <person name="Tang Y.T."/>
            <person name="Gao X."/>
            <person name="Rosa B.A."/>
            <person name="Abubucker S."/>
            <person name="Hallsworth-Pepin K."/>
            <person name="Martin J."/>
            <person name="Tyagi R."/>
            <person name="Heizer E."/>
            <person name="Zhang X."/>
            <person name="Bhonagiri-Palsikar V."/>
            <person name="Minx P."/>
            <person name="Warren W.C."/>
            <person name="Wang Q."/>
            <person name="Zhan B."/>
            <person name="Hotez P.J."/>
            <person name="Sternberg P.W."/>
            <person name="Dougall A."/>
            <person name="Gaze S.T."/>
            <person name="Mulvenna J."/>
            <person name="Sotillo J."/>
            <person name="Ranganathan S."/>
            <person name="Rabelo E.M."/>
            <person name="Wilson R.K."/>
            <person name="Felgner P.L."/>
            <person name="Bethony J."/>
            <person name="Hawdon J.M."/>
            <person name="Gasser R.B."/>
            <person name="Loukas A."/>
            <person name="Mitreva M."/>
        </authorList>
    </citation>
    <scope>NUCLEOTIDE SEQUENCE [LARGE SCALE GENOMIC DNA]</scope>
</reference>